<evidence type="ECO:0000313" key="2">
    <source>
        <dbReference type="EMBL" id="NQE32941.1"/>
    </source>
</evidence>
<dbReference type="Proteomes" id="UP000702425">
    <property type="component" value="Unassembled WGS sequence"/>
</dbReference>
<comment type="caution">
    <text evidence="2">The sequence shown here is derived from an EMBL/GenBank/DDBJ whole genome shotgun (WGS) entry which is preliminary data.</text>
</comment>
<evidence type="ECO:0000313" key="3">
    <source>
        <dbReference type="Proteomes" id="UP000702425"/>
    </source>
</evidence>
<feature type="domain" description="Mechanosensitive ion channel MscS C-terminal" evidence="1">
    <location>
        <begin position="5"/>
        <end position="55"/>
    </location>
</feature>
<proteinExistence type="predicted"/>
<dbReference type="RefSeq" id="WP_216670172.1">
    <property type="nucleotide sequence ID" value="NZ_CAWPPK010000296.1"/>
</dbReference>
<dbReference type="InterPro" id="IPR049278">
    <property type="entry name" value="MS_channel_C"/>
</dbReference>
<dbReference type="EMBL" id="SRRZ01000008">
    <property type="protein sequence ID" value="NQE32941.1"/>
    <property type="molecule type" value="Genomic_DNA"/>
</dbReference>
<sequence>MTEKFFIYFSELNQNSRVIKIRVFAKTNGNPQLYFDTIEKINLAILTLLEKEQINLFTYYPVQFQTNLGEAQNNLERIEN</sequence>
<reference evidence="2 3" key="1">
    <citation type="journal article" date="2020" name="Sci. Rep.">
        <title>A novel cyanobacterial geosmin producer, revising GeoA distribution and dispersion patterns in Bacteria.</title>
        <authorList>
            <person name="Churro C."/>
            <person name="Semedo-Aguiar A.P."/>
            <person name="Silva A.D."/>
            <person name="Pereira-Leal J.B."/>
            <person name="Leite R.B."/>
        </authorList>
    </citation>
    <scope>NUCLEOTIDE SEQUENCE [LARGE SCALE GENOMIC DNA]</scope>
    <source>
        <strain evidence="2 3">IPMA8</strain>
    </source>
</reference>
<dbReference type="Pfam" id="PF21082">
    <property type="entry name" value="MS_channel_3rd"/>
    <property type="match status" value="1"/>
</dbReference>
<organism evidence="2 3">
    <name type="scientific">Microcoleus asticus IPMA8</name>
    <dbReference type="NCBI Taxonomy" id="2563858"/>
    <lineage>
        <taxon>Bacteria</taxon>
        <taxon>Bacillati</taxon>
        <taxon>Cyanobacteriota</taxon>
        <taxon>Cyanophyceae</taxon>
        <taxon>Oscillatoriophycideae</taxon>
        <taxon>Oscillatoriales</taxon>
        <taxon>Microcoleaceae</taxon>
        <taxon>Microcoleus</taxon>
        <taxon>Microcoleus asticus</taxon>
    </lineage>
</organism>
<keyword evidence="3" id="KW-1185">Reference proteome</keyword>
<protein>
    <recommendedName>
        <fullName evidence="1">Mechanosensitive ion channel MscS C-terminal domain-containing protein</fullName>
    </recommendedName>
</protein>
<gene>
    <name evidence="2" type="ORF">E5S67_00658</name>
</gene>
<name>A0ABX2CRE4_9CYAN</name>
<evidence type="ECO:0000259" key="1">
    <source>
        <dbReference type="Pfam" id="PF21082"/>
    </source>
</evidence>
<accession>A0ABX2CRE4</accession>